<dbReference type="KEGG" id="pph:Ppha_0232"/>
<evidence type="ECO:0000313" key="3">
    <source>
        <dbReference type="EMBL" id="ACF42569.1"/>
    </source>
</evidence>
<dbReference type="eggNOG" id="ENOG5033C1K">
    <property type="taxonomic scope" value="Bacteria"/>
</dbReference>
<dbReference type="EMBL" id="CP001110">
    <property type="protein sequence ID" value="ACF42569.1"/>
    <property type="molecule type" value="Genomic_DNA"/>
</dbReference>
<dbReference type="AlphaFoldDB" id="B4SBP4"/>
<name>B4SBP4_PELPB</name>
<dbReference type="HOGENOM" id="CLU_067281_2_0_10"/>
<organism evidence="3 4">
    <name type="scientific">Pelodictyon phaeoclathratiforme (strain DSM 5477 / BU-1)</name>
    <dbReference type="NCBI Taxonomy" id="324925"/>
    <lineage>
        <taxon>Bacteria</taxon>
        <taxon>Pseudomonadati</taxon>
        <taxon>Chlorobiota</taxon>
        <taxon>Chlorobiia</taxon>
        <taxon>Chlorobiales</taxon>
        <taxon>Chlorobiaceae</taxon>
        <taxon>Chlorobium/Pelodictyon group</taxon>
        <taxon>Pelodictyon</taxon>
    </lineage>
</organism>
<accession>B4SBP4</accession>
<dbReference type="Proteomes" id="UP000002724">
    <property type="component" value="Chromosome"/>
</dbReference>
<feature type="chain" id="PRO_5002825861" description="DUF3300 domain-containing protein" evidence="2">
    <location>
        <begin position="23"/>
        <end position="189"/>
    </location>
</feature>
<feature type="compositionally biased region" description="Basic and acidic residues" evidence="1">
    <location>
        <begin position="125"/>
        <end position="189"/>
    </location>
</feature>
<reference evidence="3 4" key="1">
    <citation type="submission" date="2008-06" db="EMBL/GenBank/DDBJ databases">
        <title>Complete sequence of Pelodictyon phaeoclathratiforme BU-1.</title>
        <authorList>
            <consortium name="US DOE Joint Genome Institute"/>
            <person name="Lucas S."/>
            <person name="Copeland A."/>
            <person name="Lapidus A."/>
            <person name="Glavina del Rio T."/>
            <person name="Dalin E."/>
            <person name="Tice H."/>
            <person name="Bruce D."/>
            <person name="Goodwin L."/>
            <person name="Pitluck S."/>
            <person name="Schmutz J."/>
            <person name="Larimer F."/>
            <person name="Land M."/>
            <person name="Hauser L."/>
            <person name="Kyrpides N."/>
            <person name="Mikhailova N."/>
            <person name="Liu Z."/>
            <person name="Li T."/>
            <person name="Zhao F."/>
            <person name="Overmann J."/>
            <person name="Bryant D.A."/>
            <person name="Richardson P."/>
        </authorList>
    </citation>
    <scope>NUCLEOTIDE SEQUENCE [LARGE SCALE GENOMIC DNA]</scope>
    <source>
        <strain evidence="4">DSM 5477 / BU-1</strain>
    </source>
</reference>
<keyword evidence="4" id="KW-1185">Reference proteome</keyword>
<evidence type="ECO:0000256" key="2">
    <source>
        <dbReference type="SAM" id="SignalP"/>
    </source>
</evidence>
<sequence length="189" mass="22642" precursor="true">MKKTIWLAAGVAGMLLGTPAIEARGAVNVQIRALNDHSFVIDSRPSFINLPERGFSVAVGTPYDIVYYDHRYYINQKGSWYRSSSYRGPWKVIREKNLPGKIRRHRLEDIKRYRDTEYSKISNRRTLEQQRSDENNRRVLEQQRSDENNRRVLEQQRSDENNRRVLEQQRSDENNRRVLEQQRHDENRR</sequence>
<evidence type="ECO:0008006" key="5">
    <source>
        <dbReference type="Google" id="ProtNLM"/>
    </source>
</evidence>
<dbReference type="RefSeq" id="WP_012507065.1">
    <property type="nucleotide sequence ID" value="NC_011060.1"/>
</dbReference>
<dbReference type="OrthoDB" id="595179at2"/>
<dbReference type="Pfam" id="PF12779">
    <property type="entry name" value="WXXGXW"/>
    <property type="match status" value="1"/>
</dbReference>
<proteinExistence type="predicted"/>
<protein>
    <recommendedName>
        <fullName evidence="5">DUF3300 domain-containing protein</fullName>
    </recommendedName>
</protein>
<evidence type="ECO:0000256" key="1">
    <source>
        <dbReference type="SAM" id="MobiDB-lite"/>
    </source>
</evidence>
<dbReference type="STRING" id="324925.Ppha_0232"/>
<dbReference type="InterPro" id="IPR024447">
    <property type="entry name" value="YXWGXW_rpt"/>
</dbReference>
<feature type="signal peptide" evidence="2">
    <location>
        <begin position="1"/>
        <end position="22"/>
    </location>
</feature>
<keyword evidence="2" id="KW-0732">Signal</keyword>
<evidence type="ECO:0000313" key="4">
    <source>
        <dbReference type="Proteomes" id="UP000002724"/>
    </source>
</evidence>
<gene>
    <name evidence="3" type="ordered locus">Ppha_0232</name>
</gene>
<feature type="region of interest" description="Disordered" evidence="1">
    <location>
        <begin position="123"/>
        <end position="189"/>
    </location>
</feature>